<evidence type="ECO:0000256" key="1">
    <source>
        <dbReference type="SAM" id="Phobius"/>
    </source>
</evidence>
<dbReference type="EMBL" id="MN740594">
    <property type="protein sequence ID" value="QHS78040.1"/>
    <property type="molecule type" value="Genomic_DNA"/>
</dbReference>
<dbReference type="AlphaFoldDB" id="A0A6C0AF31"/>
<reference evidence="2" key="1">
    <citation type="journal article" date="2020" name="Nature">
        <title>Giant virus diversity and host interactions through global metagenomics.</title>
        <authorList>
            <person name="Schulz F."/>
            <person name="Roux S."/>
            <person name="Paez-Espino D."/>
            <person name="Jungbluth S."/>
            <person name="Walsh D.A."/>
            <person name="Denef V.J."/>
            <person name="McMahon K.D."/>
            <person name="Konstantinidis K.T."/>
            <person name="Eloe-Fadrosh E.A."/>
            <person name="Kyrpides N.C."/>
            <person name="Woyke T."/>
        </authorList>
    </citation>
    <scope>NUCLEOTIDE SEQUENCE</scope>
    <source>
        <strain evidence="2">GVMAG-S-1021933-23</strain>
    </source>
</reference>
<feature type="transmembrane region" description="Helical" evidence="1">
    <location>
        <begin position="20"/>
        <end position="39"/>
    </location>
</feature>
<proteinExistence type="predicted"/>
<name>A0A6C0AF31_9ZZZZ</name>
<sequence>MFVLKFEWFKKKLGKLIWDGVVQVYQELLFIIKMVILLLQRQIQHYFLVVIPKITIIY</sequence>
<accession>A0A6C0AF31</accession>
<organism evidence="2">
    <name type="scientific">viral metagenome</name>
    <dbReference type="NCBI Taxonomy" id="1070528"/>
    <lineage>
        <taxon>unclassified sequences</taxon>
        <taxon>metagenomes</taxon>
        <taxon>organismal metagenomes</taxon>
    </lineage>
</organism>
<evidence type="ECO:0000313" key="2">
    <source>
        <dbReference type="EMBL" id="QHS78040.1"/>
    </source>
</evidence>
<protein>
    <submittedName>
        <fullName evidence="2">Uncharacterized protein</fullName>
    </submittedName>
</protein>
<keyword evidence="1" id="KW-0812">Transmembrane</keyword>
<keyword evidence="1" id="KW-0472">Membrane</keyword>
<keyword evidence="1" id="KW-1133">Transmembrane helix</keyword>